<dbReference type="OrthoDB" id="4436466at2759"/>
<keyword evidence="2" id="KW-1133">Transmembrane helix</keyword>
<organism evidence="3 4">
    <name type="scientific">Fusarium zealandicum</name>
    <dbReference type="NCBI Taxonomy" id="1053134"/>
    <lineage>
        <taxon>Eukaryota</taxon>
        <taxon>Fungi</taxon>
        <taxon>Dikarya</taxon>
        <taxon>Ascomycota</taxon>
        <taxon>Pezizomycotina</taxon>
        <taxon>Sordariomycetes</taxon>
        <taxon>Hypocreomycetidae</taxon>
        <taxon>Hypocreales</taxon>
        <taxon>Nectriaceae</taxon>
        <taxon>Fusarium</taxon>
        <taxon>Fusarium staphyleae species complex</taxon>
    </lineage>
</organism>
<name>A0A8H4USN0_9HYPO</name>
<dbReference type="EMBL" id="JABEYC010000108">
    <property type="protein sequence ID" value="KAF4982578.1"/>
    <property type="molecule type" value="Genomic_DNA"/>
</dbReference>
<feature type="transmembrane region" description="Helical" evidence="2">
    <location>
        <begin position="12"/>
        <end position="33"/>
    </location>
</feature>
<feature type="region of interest" description="Disordered" evidence="1">
    <location>
        <begin position="211"/>
        <end position="237"/>
    </location>
</feature>
<proteinExistence type="predicted"/>
<evidence type="ECO:0000256" key="1">
    <source>
        <dbReference type="SAM" id="MobiDB-lite"/>
    </source>
</evidence>
<dbReference type="Proteomes" id="UP000635477">
    <property type="component" value="Unassembled WGS sequence"/>
</dbReference>
<comment type="caution">
    <text evidence="3">The sequence shown here is derived from an EMBL/GenBank/DDBJ whole genome shotgun (WGS) entry which is preliminary data.</text>
</comment>
<protein>
    <submittedName>
        <fullName evidence="3">Uncharacterized protein</fullName>
    </submittedName>
</protein>
<evidence type="ECO:0000313" key="4">
    <source>
        <dbReference type="Proteomes" id="UP000635477"/>
    </source>
</evidence>
<sequence>MSRLSSLSQRRLGLVAKTAAGVSMTGAGGFYLWTRNCHFEPFGPEFNGPLFRHPIMKQINPWNKPASYDLGVLVVSFDELDDGLVEDATQGGTRLIEMFAEGMWGGYGYAIQRRILELLKNETSKDDVWSRKNLPECKYDPGTFFTNHFVVLEKTPTCIRMRSCFDPRQHPLAPQKMDSMVEMRAEVDREKRVVLLKLQCLTFDGTEMAKEDPDPFGGVAGRKNTAIPDQLKRHSSG</sequence>
<keyword evidence="4" id="KW-1185">Reference proteome</keyword>
<keyword evidence="2" id="KW-0812">Transmembrane</keyword>
<reference evidence="3" key="1">
    <citation type="journal article" date="2020" name="BMC Genomics">
        <title>Correction to: Identification and distribution of gene clusters required for synthesis of sphingolipid metabolism inhibitors in diverse species of the filamentous fungus Fusarium.</title>
        <authorList>
            <person name="Kim H.S."/>
            <person name="Lohmar J.M."/>
            <person name="Busman M."/>
            <person name="Brown D.W."/>
            <person name="Naumann T.A."/>
            <person name="Divon H.H."/>
            <person name="Lysoe E."/>
            <person name="Uhlig S."/>
            <person name="Proctor R.H."/>
        </authorList>
    </citation>
    <scope>NUCLEOTIDE SEQUENCE</scope>
    <source>
        <strain evidence="3">NRRL 22465</strain>
    </source>
</reference>
<dbReference type="AlphaFoldDB" id="A0A8H4USN0"/>
<accession>A0A8H4USN0</accession>
<evidence type="ECO:0000256" key="2">
    <source>
        <dbReference type="SAM" id="Phobius"/>
    </source>
</evidence>
<gene>
    <name evidence="3" type="ORF">FZEAL_1810</name>
</gene>
<evidence type="ECO:0000313" key="3">
    <source>
        <dbReference type="EMBL" id="KAF4982578.1"/>
    </source>
</evidence>
<reference evidence="3" key="2">
    <citation type="submission" date="2020-05" db="EMBL/GenBank/DDBJ databases">
        <authorList>
            <person name="Kim H.-S."/>
            <person name="Proctor R.H."/>
            <person name="Brown D.W."/>
        </authorList>
    </citation>
    <scope>NUCLEOTIDE SEQUENCE</scope>
    <source>
        <strain evidence="3">NRRL 22465</strain>
    </source>
</reference>
<keyword evidence="2" id="KW-0472">Membrane</keyword>